<dbReference type="InterPro" id="IPR003593">
    <property type="entry name" value="AAA+_ATPase"/>
</dbReference>
<dbReference type="AlphaFoldDB" id="A0A974NLA5"/>
<dbReference type="CDD" id="cd03230">
    <property type="entry name" value="ABC_DR_subfamily_A"/>
    <property type="match status" value="1"/>
</dbReference>
<evidence type="ECO:0000313" key="4">
    <source>
        <dbReference type="EMBL" id="QQS99837.1"/>
    </source>
</evidence>
<dbReference type="SUPFAM" id="SSF52540">
    <property type="entry name" value="P-loop containing nucleoside triphosphate hydrolases"/>
    <property type="match status" value="1"/>
</dbReference>
<evidence type="ECO:0000259" key="3">
    <source>
        <dbReference type="PROSITE" id="PS50893"/>
    </source>
</evidence>
<evidence type="ECO:0000256" key="2">
    <source>
        <dbReference type="ARBA" id="ARBA00022840"/>
    </source>
</evidence>
<feature type="domain" description="ABC transporter" evidence="3">
    <location>
        <begin position="3"/>
        <end position="226"/>
    </location>
</feature>
<dbReference type="SMART" id="SM00382">
    <property type="entry name" value="AAA"/>
    <property type="match status" value="1"/>
</dbReference>
<keyword evidence="5" id="KW-1185">Reference proteome</keyword>
<dbReference type="InterPro" id="IPR027417">
    <property type="entry name" value="P-loop_NTPase"/>
</dbReference>
<dbReference type="Gene3D" id="3.40.50.300">
    <property type="entry name" value="P-loop containing nucleotide triphosphate hydrolases"/>
    <property type="match status" value="1"/>
</dbReference>
<keyword evidence="1" id="KW-0547">Nucleotide-binding</keyword>
<name>A0A974NLA5_PERPY</name>
<dbReference type="InterPro" id="IPR003439">
    <property type="entry name" value="ABC_transporter-like_ATP-bd"/>
</dbReference>
<accession>A0A974NLA5</accession>
<gene>
    <name evidence="4" type="ORF">I6J18_19985</name>
</gene>
<dbReference type="EMBL" id="CP068053">
    <property type="protein sequence ID" value="QQS99837.1"/>
    <property type="molecule type" value="Genomic_DNA"/>
</dbReference>
<organism evidence="4 5">
    <name type="scientific">Peribacillus psychrosaccharolyticus</name>
    <name type="common">Bacillus psychrosaccharolyticus</name>
    <dbReference type="NCBI Taxonomy" id="1407"/>
    <lineage>
        <taxon>Bacteria</taxon>
        <taxon>Bacillati</taxon>
        <taxon>Bacillota</taxon>
        <taxon>Bacilli</taxon>
        <taxon>Bacillales</taxon>
        <taxon>Bacillaceae</taxon>
        <taxon>Peribacillus</taxon>
    </lineage>
</organism>
<reference evidence="4 5" key="1">
    <citation type="submission" date="2021-01" db="EMBL/GenBank/DDBJ databases">
        <title>FDA dAtabase for Regulatory Grade micrObial Sequences (FDA-ARGOS): Supporting development and validation of Infectious Disease Dx tests.</title>
        <authorList>
            <person name="Nelson B."/>
            <person name="Plummer A."/>
            <person name="Tallon L."/>
            <person name="Sadzewicz L."/>
            <person name="Zhao X."/>
            <person name="Boylan J."/>
            <person name="Ott S."/>
            <person name="Bowen H."/>
            <person name="Vavikolanu K."/>
            <person name="Mehta A."/>
            <person name="Aluvathingal J."/>
            <person name="Nadendla S."/>
            <person name="Myers T."/>
            <person name="Yan Y."/>
            <person name="Sichtig H."/>
        </authorList>
    </citation>
    <scope>NUCLEOTIDE SEQUENCE [LARGE SCALE GENOMIC DNA]</scope>
    <source>
        <strain evidence="4 5">FDAARGOS_1161</strain>
    </source>
</reference>
<evidence type="ECO:0000313" key="5">
    <source>
        <dbReference type="Proteomes" id="UP000595254"/>
    </source>
</evidence>
<dbReference type="KEGG" id="ppsr:I6J18_19985"/>
<evidence type="ECO:0000256" key="1">
    <source>
        <dbReference type="ARBA" id="ARBA00022741"/>
    </source>
</evidence>
<sequence length="233" mass="26158">MTVELRNVSKKYGSLAALTDVSITFEPGKIYGLIGENGSGKSTTLKLIAGLVKPDSGEVMVMQESVTRRIAKSVSYMTELDFFYPMYTVDEMLHYYESQFADFNADKAAKMLEMMKLDRTKRIQALSKGYRGRLRLVLALARETPVVLLDEPFSGLDQMVREAIVKSLLSFIDYEHQIVILTTHEIDEVETLLDEVAIIKNGSIIAKEPVEVIHATQGKSIIEWMKSILRTGA</sequence>
<dbReference type="PROSITE" id="PS50893">
    <property type="entry name" value="ABC_TRANSPORTER_2"/>
    <property type="match status" value="1"/>
</dbReference>
<dbReference type="PANTHER" id="PTHR43158:SF1">
    <property type="entry name" value="ABC TRANSPORTER, ATP-BINDING PROTEIN"/>
    <property type="match status" value="1"/>
</dbReference>
<keyword evidence="2 4" id="KW-0067">ATP-binding</keyword>
<dbReference type="Proteomes" id="UP000595254">
    <property type="component" value="Chromosome"/>
</dbReference>
<proteinExistence type="predicted"/>
<dbReference type="RefSeq" id="WP_040373745.1">
    <property type="nucleotide sequence ID" value="NZ_CP068053.1"/>
</dbReference>
<dbReference type="Pfam" id="PF00005">
    <property type="entry name" value="ABC_tran"/>
    <property type="match status" value="1"/>
</dbReference>
<dbReference type="PANTHER" id="PTHR43158">
    <property type="entry name" value="SKFA PEPTIDE EXPORT ATP-BINDING PROTEIN SKFE"/>
    <property type="match status" value="1"/>
</dbReference>
<dbReference type="GO" id="GO:0016887">
    <property type="term" value="F:ATP hydrolysis activity"/>
    <property type="evidence" value="ECO:0007669"/>
    <property type="project" value="InterPro"/>
</dbReference>
<protein>
    <submittedName>
        <fullName evidence="4">ABC transporter ATP-binding protein</fullName>
    </submittedName>
</protein>
<dbReference type="GO" id="GO:0005524">
    <property type="term" value="F:ATP binding"/>
    <property type="evidence" value="ECO:0007669"/>
    <property type="project" value="UniProtKB-KW"/>
</dbReference>